<dbReference type="EMBL" id="WJXZ01000004">
    <property type="protein sequence ID" value="MRS61530.1"/>
    <property type="molecule type" value="Genomic_DNA"/>
</dbReference>
<dbReference type="OrthoDB" id="1522814at2"/>
<dbReference type="Gene3D" id="1.25.40.390">
    <property type="match status" value="1"/>
</dbReference>
<proteinExistence type="predicted"/>
<dbReference type="AlphaFoldDB" id="A0A7K0EI63"/>
<name>A0A7K0EI63_9BACT</name>
<dbReference type="SUPFAM" id="SSF48452">
    <property type="entry name" value="TPR-like"/>
    <property type="match status" value="1"/>
</dbReference>
<accession>A0A7K0EI63</accession>
<evidence type="ECO:0000256" key="2">
    <source>
        <dbReference type="SAM" id="SignalP"/>
    </source>
</evidence>
<dbReference type="RefSeq" id="WP_154174892.1">
    <property type="nucleotide sequence ID" value="NZ_WJXZ01000004.1"/>
</dbReference>
<keyword evidence="4" id="KW-1185">Reference proteome</keyword>
<feature type="signal peptide" evidence="2">
    <location>
        <begin position="1"/>
        <end position="16"/>
    </location>
</feature>
<protein>
    <submittedName>
        <fullName evidence="3">RagB/SusD family nutrient uptake outer membrane protein</fullName>
    </submittedName>
</protein>
<comment type="caution">
    <text evidence="3">The sequence shown here is derived from an EMBL/GenBank/DDBJ whole genome shotgun (WGS) entry which is preliminary data.</text>
</comment>
<sequence length="434" mass="46620">MKPTRFLIFLAFLLLAGCKLDITNPNGPTDAQVLSTRDGMITLSIGMRQFYSTSALESLLLAPGTTTREIKGITTFTNILELEAGGTGLPTFNGNVLSLWLRMLRVMGMAEDILANAPTVLANEPALRSGIVAHANLFKAMALGGLATAFVQLPLQTNKNGAAVTFSDRKAALAEAIRLLDEAASLVATNAPSATFTSQVTGADFDLVNTIQAYRARYNLAAGNYPAALTAANAVNLTARSQFVYNTQSPNPIYQQVQISANYAPRATLGLPANLLEAGDGRLAFYLTTPDKAVNGEALKTLKGFFDAIDRPIPVYMPDEVRLIRAEALVRSNGDLNAAVADINAVRTQKTGDPFGIYPGLAAYAGAVTSEALLTEIYKQRGTELFLTGLRLEDSRRFGRPAPPTNLTERNRNFYPYPDQERLTNPSTPADPAI</sequence>
<dbReference type="PROSITE" id="PS51257">
    <property type="entry name" value="PROKAR_LIPOPROTEIN"/>
    <property type="match status" value="1"/>
</dbReference>
<organism evidence="3 4">
    <name type="scientific">Larkinella terrae</name>
    <dbReference type="NCBI Taxonomy" id="2025311"/>
    <lineage>
        <taxon>Bacteria</taxon>
        <taxon>Pseudomonadati</taxon>
        <taxon>Bacteroidota</taxon>
        <taxon>Cytophagia</taxon>
        <taxon>Cytophagales</taxon>
        <taxon>Spirosomataceae</taxon>
        <taxon>Larkinella</taxon>
    </lineage>
</organism>
<evidence type="ECO:0000256" key="1">
    <source>
        <dbReference type="SAM" id="MobiDB-lite"/>
    </source>
</evidence>
<gene>
    <name evidence="3" type="ORF">GJJ30_09550</name>
</gene>
<evidence type="ECO:0000313" key="3">
    <source>
        <dbReference type="EMBL" id="MRS61530.1"/>
    </source>
</evidence>
<dbReference type="GO" id="GO:0009279">
    <property type="term" value="C:cell outer membrane"/>
    <property type="evidence" value="ECO:0007669"/>
    <property type="project" value="UniProtKB-SubCell"/>
</dbReference>
<feature type="region of interest" description="Disordered" evidence="1">
    <location>
        <begin position="397"/>
        <end position="434"/>
    </location>
</feature>
<reference evidence="3 4" key="1">
    <citation type="journal article" date="2018" name="Antonie Van Leeuwenhoek">
        <title>Larkinella terrae sp. nov., isolated from soil on Jeju Island, South Korea.</title>
        <authorList>
            <person name="Ten L.N."/>
            <person name="Jeon J."/>
            <person name="Park S.J."/>
            <person name="Park S."/>
            <person name="Lee S.Y."/>
            <person name="Kim M.K."/>
            <person name="Jung H.Y."/>
        </authorList>
    </citation>
    <scope>NUCLEOTIDE SEQUENCE [LARGE SCALE GENOMIC DNA]</scope>
    <source>
        <strain evidence="3 4">KCTC 52001</strain>
    </source>
</reference>
<dbReference type="InterPro" id="IPR011990">
    <property type="entry name" value="TPR-like_helical_dom_sf"/>
</dbReference>
<evidence type="ECO:0000313" key="4">
    <source>
        <dbReference type="Proteomes" id="UP000441754"/>
    </source>
</evidence>
<keyword evidence="2" id="KW-0732">Signal</keyword>
<dbReference type="Proteomes" id="UP000441754">
    <property type="component" value="Unassembled WGS sequence"/>
</dbReference>
<feature type="chain" id="PRO_5029839229" evidence="2">
    <location>
        <begin position="17"/>
        <end position="434"/>
    </location>
</feature>